<organism evidence="1 2">
    <name type="scientific">Ktedonobacter robiniae</name>
    <dbReference type="NCBI Taxonomy" id="2778365"/>
    <lineage>
        <taxon>Bacteria</taxon>
        <taxon>Bacillati</taxon>
        <taxon>Chloroflexota</taxon>
        <taxon>Ktedonobacteria</taxon>
        <taxon>Ktedonobacterales</taxon>
        <taxon>Ktedonobacteraceae</taxon>
        <taxon>Ktedonobacter</taxon>
    </lineage>
</organism>
<proteinExistence type="predicted"/>
<dbReference type="EMBL" id="BNJG01000001">
    <property type="protein sequence ID" value="GHO54480.1"/>
    <property type="molecule type" value="Genomic_DNA"/>
</dbReference>
<sequence>MLEIQTRSLQGHSDAIERGSPAVSLSVKLACYCHIDRSFYTKKTTVAEGSDEEMEVPATLALPEEMEGNALRRAHPLMEESVEELVPASQFSLAV</sequence>
<protein>
    <submittedName>
        <fullName evidence="1">Uncharacterized protein</fullName>
    </submittedName>
</protein>
<gene>
    <name evidence="1" type="ORF">KSB_29550</name>
</gene>
<comment type="caution">
    <text evidence="1">The sequence shown here is derived from an EMBL/GenBank/DDBJ whole genome shotgun (WGS) entry which is preliminary data.</text>
</comment>
<reference evidence="1 2" key="1">
    <citation type="journal article" date="2021" name="Int. J. Syst. Evol. Microbiol.">
        <title>Reticulibacter mediterranei gen. nov., sp. nov., within the new family Reticulibacteraceae fam. nov., and Ktedonospora formicarum gen. nov., sp. nov., Ktedonobacter robiniae sp. nov., Dictyobacter formicarum sp. nov. and Dictyobacter arantiisoli sp. nov., belonging to the class Ktedonobacteria.</title>
        <authorList>
            <person name="Yabe S."/>
            <person name="Zheng Y."/>
            <person name="Wang C.M."/>
            <person name="Sakai Y."/>
            <person name="Abe K."/>
            <person name="Yokota A."/>
            <person name="Donadio S."/>
            <person name="Cavaletti L."/>
            <person name="Monciardini P."/>
        </authorList>
    </citation>
    <scope>NUCLEOTIDE SEQUENCE [LARGE SCALE GENOMIC DNA]</scope>
    <source>
        <strain evidence="1 2">SOSP1-30</strain>
    </source>
</reference>
<keyword evidence="2" id="KW-1185">Reference proteome</keyword>
<name>A0ABQ3UP75_9CHLR</name>
<dbReference type="Proteomes" id="UP000654345">
    <property type="component" value="Unassembled WGS sequence"/>
</dbReference>
<evidence type="ECO:0000313" key="1">
    <source>
        <dbReference type="EMBL" id="GHO54480.1"/>
    </source>
</evidence>
<accession>A0ABQ3UP75</accession>
<evidence type="ECO:0000313" key="2">
    <source>
        <dbReference type="Proteomes" id="UP000654345"/>
    </source>
</evidence>